<sequence>MNSSPSFRSILQAARLAIALLLFSGARTALHATTFVIEAEQLELPGDWETVTTPRNEFARKYILAGPHAKGAPAAGAVEVPHAGTWRLWVRSKDFPADRPGIRNFTVRLGDTRSGTVFGKHGQAADDGWAWEDGGTFDLAAGPTLVAIGDEATASARCDTLVLSDNLSYRPEGVPWKLAKSPATIVPLTIDEKSQRAYLPEPFLSVKGEPLATLQNDSVRLSFHEATTATGSAIALHAATRDGERWIPLDGTEAEGYRILFRPKESDPKIVSTRLHPTWDMAFSPVVEASCAGATVKSRLGIATAPWASAHCFALHPSEVEQRDADTVVLNFPETSAGQLIATWHLSEHQPEAEVSLHFEPKGPGHYSLGYHGPLTCAPEAADFLLLPFMYEGKRFPDEASVMLSALTPTPLSLINRDGVSCALVADPQAILFEWPTKDNSRYALALRNENGAAQPLIYMPVLGQAGSVSNGEAIDVQFHVWLQRGDWYSAYRRIADEVFALKDYRRPVAASLSDAALNLVDLMRNEEASGWHARAKGPWNIESRNTVSQVSPLTYFSIYLLTGDEDFYNRFARPSLEFLLSRPGPHFAAEHEIWDNYYHHQPMRGPGALFGATTFASAYAMTQGRTAAFGSLCLDDKGGPRITHPNGHTQPFADSLALYRLTGEEHWLNDAIAAADKYIAANITKPPTKDLGSEPFVNVSFVPDWEGLLQLYEATGEKRFLDASTEGARWLMTSFWTQPIIPPGDTTIHPGGIYDINRHVWWFGDKLFRRGMYEGPATWETPYPPAPKLPEKRVPAWEVSQVGLGLEQPSTYNRNGPKANIMMNAWAPSMLRLARPSGDAGFRTAARNAVIGRFANYPGYYLDGATTEYQRPDYPITGPDVTSLYVHHIPPTAAYVLDYLFSDVESRSAGAISFPYVRSCGYVWFDSRIYGHAPGEVYGESAWPWLHRTAVTLDNINVDRVLAEGDGKFHVILLNQVHEPQKVRVTFDEKVLGRSVDGAQLQVHLNNKNGEPITIQGRTAELTLKGLGIAVLTLDGVHIDVPTHRVTPPEKFTLPTEPGLHRAPFSGTTLEAVGTEFQVPPFTWRDLYVYVTAAIDDVRSATLRYRVGDGPEQRIEGHEFPWEFSARVDDLHAPISWQVDIETKDGRKLTAKP</sequence>
<dbReference type="InterPro" id="IPR008928">
    <property type="entry name" value="6-hairpin_glycosidase_sf"/>
</dbReference>
<dbReference type="RefSeq" id="WP_006983601.1">
    <property type="nucleotide sequence ID" value="NZ_ABVL01000038.1"/>
</dbReference>
<dbReference type="Proteomes" id="UP000005824">
    <property type="component" value="Unassembled WGS sequence"/>
</dbReference>
<evidence type="ECO:0000256" key="1">
    <source>
        <dbReference type="SAM" id="SignalP"/>
    </source>
</evidence>
<dbReference type="SUPFAM" id="SSF48208">
    <property type="entry name" value="Six-hairpin glycosidases"/>
    <property type="match status" value="1"/>
</dbReference>
<keyword evidence="3" id="KW-1185">Reference proteome</keyword>
<organism evidence="2 3">
    <name type="scientific">Chthoniobacter flavus Ellin428</name>
    <dbReference type="NCBI Taxonomy" id="497964"/>
    <lineage>
        <taxon>Bacteria</taxon>
        <taxon>Pseudomonadati</taxon>
        <taxon>Verrucomicrobiota</taxon>
        <taxon>Spartobacteria</taxon>
        <taxon>Chthoniobacterales</taxon>
        <taxon>Chthoniobacteraceae</taxon>
        <taxon>Chthoniobacter</taxon>
    </lineage>
</organism>
<dbReference type="AlphaFoldDB" id="B4DBJ2"/>
<comment type="caution">
    <text evidence="2">The sequence shown here is derived from an EMBL/GenBank/DDBJ whole genome shotgun (WGS) entry which is preliminary data.</text>
</comment>
<reference evidence="2 3" key="1">
    <citation type="journal article" date="2011" name="J. Bacteriol.">
        <title>Genome sequence of Chthoniobacter flavus Ellin428, an aerobic heterotrophic soil bacterium.</title>
        <authorList>
            <person name="Kant R."/>
            <person name="van Passel M.W."/>
            <person name="Palva A."/>
            <person name="Lucas S."/>
            <person name="Lapidus A."/>
            <person name="Glavina Del Rio T."/>
            <person name="Dalin E."/>
            <person name="Tice H."/>
            <person name="Bruce D."/>
            <person name="Goodwin L."/>
            <person name="Pitluck S."/>
            <person name="Larimer F.W."/>
            <person name="Land M.L."/>
            <person name="Hauser L."/>
            <person name="Sangwan P."/>
            <person name="de Vos W.M."/>
            <person name="Janssen P.H."/>
            <person name="Smidt H."/>
        </authorList>
    </citation>
    <scope>NUCLEOTIDE SEQUENCE [LARGE SCALE GENOMIC DNA]</scope>
    <source>
        <strain evidence="2 3">Ellin428</strain>
    </source>
</reference>
<protein>
    <submittedName>
        <fullName evidence="2">Uncharacterized protein</fullName>
    </submittedName>
</protein>
<dbReference type="GO" id="GO:0005975">
    <property type="term" value="P:carbohydrate metabolic process"/>
    <property type="evidence" value="ECO:0007669"/>
    <property type="project" value="InterPro"/>
</dbReference>
<feature type="chain" id="PRO_5002803396" evidence="1">
    <location>
        <begin position="32"/>
        <end position="1154"/>
    </location>
</feature>
<evidence type="ECO:0000313" key="2">
    <source>
        <dbReference type="EMBL" id="EDY16179.1"/>
    </source>
</evidence>
<feature type="signal peptide" evidence="1">
    <location>
        <begin position="1"/>
        <end position="31"/>
    </location>
</feature>
<dbReference type="eggNOG" id="COG1053">
    <property type="taxonomic scope" value="Bacteria"/>
</dbReference>
<dbReference type="EMBL" id="ABVL01000038">
    <property type="protein sequence ID" value="EDY16179.1"/>
    <property type="molecule type" value="Genomic_DNA"/>
</dbReference>
<evidence type="ECO:0000313" key="3">
    <source>
        <dbReference type="Proteomes" id="UP000005824"/>
    </source>
</evidence>
<name>B4DBJ2_9BACT</name>
<dbReference type="InParanoid" id="B4DBJ2"/>
<dbReference type="eggNOG" id="COG1470">
    <property type="taxonomic scope" value="Bacteria"/>
</dbReference>
<keyword evidence="1" id="KW-0732">Signal</keyword>
<dbReference type="STRING" id="497964.CfE428DRAFT_6283"/>
<dbReference type="Gene3D" id="2.60.120.260">
    <property type="entry name" value="Galactose-binding domain-like"/>
    <property type="match status" value="1"/>
</dbReference>
<proteinExistence type="predicted"/>
<gene>
    <name evidence="2" type="ORF">CfE428DRAFT_6283</name>
</gene>
<accession>B4DBJ2</accession>